<dbReference type="PANTHER" id="PTHR43685">
    <property type="entry name" value="GLYCOSYLTRANSFERASE"/>
    <property type="match status" value="1"/>
</dbReference>
<gene>
    <name evidence="2" type="ORF">THII_1639</name>
</gene>
<dbReference type="Proteomes" id="UP000031623">
    <property type="component" value="Chromosome"/>
</dbReference>
<keyword evidence="2" id="KW-0808">Transferase</keyword>
<dbReference type="Gene3D" id="3.90.550.10">
    <property type="entry name" value="Spore Coat Polysaccharide Biosynthesis Protein SpsA, Chain A"/>
    <property type="match status" value="1"/>
</dbReference>
<evidence type="ECO:0000313" key="2">
    <source>
        <dbReference type="EMBL" id="BAP55936.1"/>
    </source>
</evidence>
<evidence type="ECO:0000259" key="1">
    <source>
        <dbReference type="Pfam" id="PF00535"/>
    </source>
</evidence>
<dbReference type="KEGG" id="tig:THII_1639"/>
<accession>A0A090BUY9</accession>
<feature type="domain" description="Glycosyltransferase 2-like" evidence="1">
    <location>
        <begin position="12"/>
        <end position="117"/>
    </location>
</feature>
<evidence type="ECO:0000313" key="3">
    <source>
        <dbReference type="Proteomes" id="UP000031623"/>
    </source>
</evidence>
<protein>
    <submittedName>
        <fullName evidence="2">Glycosyl transferase, family 2</fullName>
    </submittedName>
</protein>
<sequence>MSQIEKLDYGLVIATYKRETILPRCLHHAVQQTLAPKEIIIVDASPYWETTRTKIMQKLAAKYPTINWKYVQAKQVSSTHQRNQGIDLATVDILFLIDDDSFMYPDCAEEIMRIYTRDVDKKVLGIMSFLAPIPPSFNSEAEKPIDNKIDKTLVGWLREKWQLLRFKLIKMINPLVRDSTLLPPYDRPPIRHEFKIPDGIQAHRVPDLLGWGMTFRRQVFEQIQFEELLERYAISEDTDVSYRVARQGVLLRALNARIYHMKAGSGRLSRFAVAVLSAFNMLVLHRFHNTDFDEFKKHLRPLLLKRMLQLTLKDLLAGRWSFPSTRGMFFVLLNYERLLSKSTEELKSWYPQFQQELINSSISLFRKI</sequence>
<dbReference type="AlphaFoldDB" id="A0A090BUY9"/>
<dbReference type="InterPro" id="IPR050834">
    <property type="entry name" value="Glycosyltransf_2"/>
</dbReference>
<keyword evidence="3" id="KW-1185">Reference proteome</keyword>
<proteinExistence type="predicted"/>
<organism evidence="2 3">
    <name type="scientific">Thioploca ingrica</name>
    <dbReference type="NCBI Taxonomy" id="40754"/>
    <lineage>
        <taxon>Bacteria</taxon>
        <taxon>Pseudomonadati</taxon>
        <taxon>Pseudomonadota</taxon>
        <taxon>Gammaproteobacteria</taxon>
        <taxon>Thiotrichales</taxon>
        <taxon>Thiotrichaceae</taxon>
        <taxon>Thioploca</taxon>
    </lineage>
</organism>
<dbReference type="InterPro" id="IPR001173">
    <property type="entry name" value="Glyco_trans_2-like"/>
</dbReference>
<name>A0A090BUY9_9GAMM</name>
<dbReference type="PANTHER" id="PTHR43685:SF2">
    <property type="entry name" value="GLYCOSYLTRANSFERASE 2-LIKE DOMAIN-CONTAINING PROTEIN"/>
    <property type="match status" value="1"/>
</dbReference>
<reference evidence="2 3" key="1">
    <citation type="journal article" date="2014" name="ISME J.">
        <title>Ecophysiology of Thioploca ingrica as revealed by the complete genome sequence supplemented with proteomic evidence.</title>
        <authorList>
            <person name="Kojima H."/>
            <person name="Ogura Y."/>
            <person name="Yamamoto N."/>
            <person name="Togashi T."/>
            <person name="Mori H."/>
            <person name="Watanabe T."/>
            <person name="Nemoto F."/>
            <person name="Kurokawa K."/>
            <person name="Hayashi T."/>
            <person name="Fukui M."/>
        </authorList>
    </citation>
    <scope>NUCLEOTIDE SEQUENCE [LARGE SCALE GENOMIC DNA]</scope>
</reference>
<dbReference type="SUPFAM" id="SSF53448">
    <property type="entry name" value="Nucleotide-diphospho-sugar transferases"/>
    <property type="match status" value="1"/>
</dbReference>
<dbReference type="CDD" id="cd00761">
    <property type="entry name" value="Glyco_tranf_GTA_type"/>
    <property type="match status" value="1"/>
</dbReference>
<dbReference type="InterPro" id="IPR029044">
    <property type="entry name" value="Nucleotide-diphossugar_trans"/>
</dbReference>
<dbReference type="HOGENOM" id="CLU_745839_0_0_6"/>
<dbReference type="GO" id="GO:0016740">
    <property type="term" value="F:transferase activity"/>
    <property type="evidence" value="ECO:0007669"/>
    <property type="project" value="UniProtKB-KW"/>
</dbReference>
<dbReference type="EMBL" id="AP014633">
    <property type="protein sequence ID" value="BAP55936.1"/>
    <property type="molecule type" value="Genomic_DNA"/>
</dbReference>
<dbReference type="Pfam" id="PF00535">
    <property type="entry name" value="Glycos_transf_2"/>
    <property type="match status" value="1"/>
</dbReference>
<dbReference type="STRING" id="40754.THII_1639"/>